<dbReference type="Gene3D" id="3.40.47.10">
    <property type="match status" value="2"/>
</dbReference>
<keyword evidence="7 9" id="KW-0012">Acyltransferase</keyword>
<evidence type="ECO:0000256" key="3">
    <source>
        <dbReference type="ARBA" id="ARBA00005531"/>
    </source>
</evidence>
<dbReference type="AlphaFoldDB" id="A0A8D7AAK0"/>
<dbReference type="Pfam" id="PF02797">
    <property type="entry name" value="Chal_sti_synt_C"/>
    <property type="match status" value="1"/>
</dbReference>
<name>A0A8D7AAK0_MUSAM</name>
<evidence type="ECO:0000256" key="7">
    <source>
        <dbReference type="ARBA" id="ARBA00023315"/>
    </source>
</evidence>
<dbReference type="InterPro" id="IPR012328">
    <property type="entry name" value="Chalcone/stilbene_synt_C"/>
</dbReference>
<evidence type="ECO:0000256" key="2">
    <source>
        <dbReference type="ARBA" id="ARBA00004966"/>
    </source>
</evidence>
<evidence type="ECO:0000313" key="12">
    <source>
        <dbReference type="EMBL" id="CAG1846589.1"/>
    </source>
</evidence>
<evidence type="ECO:0000256" key="4">
    <source>
        <dbReference type="ARBA" id="ARBA00012975"/>
    </source>
</evidence>
<dbReference type="InterPro" id="IPR016039">
    <property type="entry name" value="Thiolase-like"/>
</dbReference>
<dbReference type="FunFam" id="3.40.47.10:FF:000014">
    <property type="entry name" value="Chalcone synthase 1"/>
    <property type="match status" value="1"/>
</dbReference>
<protein>
    <recommendedName>
        <fullName evidence="4">chalcone synthase</fullName>
        <ecNumber evidence="4">2.3.1.74</ecNumber>
    </recommendedName>
</protein>
<dbReference type="FunFam" id="3.40.47.10:FF:000025">
    <property type="entry name" value="Chalcone synthase 2"/>
    <property type="match status" value="1"/>
</dbReference>
<proteinExistence type="inferred from homology"/>
<comment type="pathway">
    <text evidence="2">Secondary metabolite biosynthesis; flavonoid biosynthesis.</text>
</comment>
<dbReference type="InterPro" id="IPR001099">
    <property type="entry name" value="Chalcone/stilbene_synt_N"/>
</dbReference>
<gene>
    <name evidence="12" type="ORF">GSMUA_163840.1</name>
</gene>
<evidence type="ECO:0000256" key="9">
    <source>
        <dbReference type="RuleBase" id="RU003633"/>
    </source>
</evidence>
<feature type="active site" description="Acyl-thioester intermediate" evidence="8">
    <location>
        <position position="187"/>
    </location>
</feature>
<evidence type="ECO:0000256" key="6">
    <source>
        <dbReference type="ARBA" id="ARBA00023241"/>
    </source>
</evidence>
<accession>A0A8D7AAK0</accession>
<dbReference type="InterPro" id="IPR018088">
    <property type="entry name" value="Chalcone/stilbene_synthase_AS"/>
</dbReference>
<dbReference type="EC" id="2.3.1.74" evidence="4"/>
<dbReference type="EMBL" id="HG996471">
    <property type="protein sequence ID" value="CAG1846589.1"/>
    <property type="molecule type" value="Genomic_DNA"/>
</dbReference>
<dbReference type="CDD" id="cd00831">
    <property type="entry name" value="CHS_like"/>
    <property type="match status" value="1"/>
</dbReference>
<dbReference type="Pfam" id="PF00195">
    <property type="entry name" value="Chal_sti_synt_N"/>
    <property type="match status" value="2"/>
</dbReference>
<dbReference type="PANTHER" id="PTHR11877">
    <property type="entry name" value="HYDROXYMETHYLGLUTARYL-COA SYNTHASE"/>
    <property type="match status" value="1"/>
</dbReference>
<sequence>MAKVQEIRSSQRAEGPATVLAIGTATPANVVYQAEYPDYYFRITKSEHLTELKEKFKRMCGCSYFSLYYLSLYYLKYHCLIKAAFSMIRKRYMHLNEEILQENPNMCAYMAPSLDARQDIVVVEVPKLGKEAAAKAIKEWGQPKSKITHLVFCTTSGVDMPGADYQLTKLLGLRPSVNRFMMYQQGCFAGGTVLRLAKDLAENSRGARVLVVCSEITAVTFRGPSESHLDSLVGQALFGDGAAAIIVGADPDPVTERPIFQLVSASQTILPDSEGAIDGHLLEVGLTFHLLKDVPGLISKNIERSLVEAFKPLGISDWNSMFWIVHPGGPAILDQVEAKLGLEKEKMKATRQVLSEYGNMSSACVLFILDEMRKRSAEDGKATTGEGLEWGVLFGFGPGLTVETVVLHSIPIAAR</sequence>
<feature type="domain" description="Chalcone/stilbene synthase N-terminal" evidence="10">
    <location>
        <begin position="5"/>
        <end position="70"/>
    </location>
</feature>
<dbReference type="SUPFAM" id="SSF53901">
    <property type="entry name" value="Thiolase-like"/>
    <property type="match status" value="2"/>
</dbReference>
<comment type="function">
    <text evidence="1">The primary product of this enzyme is 4,2',4',6'-tetrahydroxychalcone (also termed naringenin-chalcone or chalcone) which can under specific conditions spontaneously isomerize into naringenin.</text>
</comment>
<dbReference type="PIRSF" id="PIRSF000451">
    <property type="entry name" value="PKS_III"/>
    <property type="match status" value="1"/>
</dbReference>
<evidence type="ECO:0000256" key="8">
    <source>
        <dbReference type="PIRSR" id="PIRSR000451-1"/>
    </source>
</evidence>
<dbReference type="GO" id="GO:0016210">
    <property type="term" value="F:naringenin-chalcone synthase activity"/>
    <property type="evidence" value="ECO:0007669"/>
    <property type="project" value="UniProtKB-EC"/>
</dbReference>
<evidence type="ECO:0000256" key="1">
    <source>
        <dbReference type="ARBA" id="ARBA00002969"/>
    </source>
</evidence>
<reference evidence="12" key="1">
    <citation type="submission" date="2021-03" db="EMBL/GenBank/DDBJ databases">
        <authorList>
            <consortium name="Genoscope - CEA"/>
            <person name="William W."/>
        </authorList>
    </citation>
    <scope>NUCLEOTIDE SEQUENCE</scope>
    <source>
        <strain evidence="12">Doubled-haploid Pahang</strain>
    </source>
</reference>
<dbReference type="PANTHER" id="PTHR11877:SF14">
    <property type="entry name" value="CHALCONE SYNTHASE"/>
    <property type="match status" value="1"/>
</dbReference>
<evidence type="ECO:0000256" key="5">
    <source>
        <dbReference type="ARBA" id="ARBA00022679"/>
    </source>
</evidence>
<dbReference type="InterPro" id="IPR011141">
    <property type="entry name" value="Polyketide_synthase_type-III"/>
</dbReference>
<keyword evidence="5 9" id="KW-0808">Transferase</keyword>
<dbReference type="PROSITE" id="PS00441">
    <property type="entry name" value="CHALCONE_SYNTH"/>
    <property type="match status" value="1"/>
</dbReference>
<dbReference type="GO" id="GO:0009813">
    <property type="term" value="P:flavonoid biosynthetic process"/>
    <property type="evidence" value="ECO:0007669"/>
    <property type="project" value="UniProtKB-KW"/>
</dbReference>
<evidence type="ECO:0000259" key="10">
    <source>
        <dbReference type="Pfam" id="PF00195"/>
    </source>
</evidence>
<organism evidence="12">
    <name type="scientific">Musa acuminata subsp. malaccensis</name>
    <name type="common">Wild banana</name>
    <name type="synonym">Musa malaccensis</name>
    <dbReference type="NCBI Taxonomy" id="214687"/>
    <lineage>
        <taxon>Eukaryota</taxon>
        <taxon>Viridiplantae</taxon>
        <taxon>Streptophyta</taxon>
        <taxon>Embryophyta</taxon>
        <taxon>Tracheophyta</taxon>
        <taxon>Spermatophyta</taxon>
        <taxon>Magnoliopsida</taxon>
        <taxon>Liliopsida</taxon>
        <taxon>Zingiberales</taxon>
        <taxon>Musaceae</taxon>
        <taxon>Musa</taxon>
    </lineage>
</organism>
<feature type="domain" description="Chalcone/stilbene synthase C-terminal" evidence="11">
    <location>
        <begin position="261"/>
        <end position="411"/>
    </location>
</feature>
<comment type="similarity">
    <text evidence="3 9">Belongs to the thiolase-like superfamily. Chalcone/stilbene synthases family.</text>
</comment>
<evidence type="ECO:0000259" key="11">
    <source>
        <dbReference type="Pfam" id="PF02797"/>
    </source>
</evidence>
<feature type="domain" description="Chalcone/stilbene synthase N-terminal" evidence="10">
    <location>
        <begin position="86"/>
        <end position="251"/>
    </location>
</feature>
<keyword evidence="6" id="KW-0284">Flavonoid biosynthesis</keyword>